<evidence type="ECO:0000313" key="1">
    <source>
        <dbReference type="EMBL" id="GAV20909.1"/>
    </source>
</evidence>
<proteinExistence type="predicted"/>
<organism evidence="1 2">
    <name type="scientific">Mariprofundus micogutta</name>
    <dbReference type="NCBI Taxonomy" id="1921010"/>
    <lineage>
        <taxon>Bacteria</taxon>
        <taxon>Pseudomonadati</taxon>
        <taxon>Pseudomonadota</taxon>
        <taxon>Candidatius Mariprofundia</taxon>
        <taxon>Mariprofundales</taxon>
        <taxon>Mariprofundaceae</taxon>
        <taxon>Mariprofundus</taxon>
    </lineage>
</organism>
<dbReference type="AlphaFoldDB" id="A0A1L8CQ04"/>
<dbReference type="RefSeq" id="WP_227819458.1">
    <property type="nucleotide sequence ID" value="NZ_BDFD01000017.1"/>
</dbReference>
<evidence type="ECO:0000313" key="2">
    <source>
        <dbReference type="Proteomes" id="UP000231632"/>
    </source>
</evidence>
<accession>A0A1L8CQ04</accession>
<name>A0A1L8CQ04_9PROT</name>
<dbReference type="Proteomes" id="UP000231632">
    <property type="component" value="Unassembled WGS sequence"/>
</dbReference>
<keyword evidence="2" id="KW-1185">Reference proteome</keyword>
<sequence>MNPEELSFEALSLFNALSSDGQRQACHLAESLPEDEAVYLAAMRSMPKAKRRQFLFSLSKKRWGL</sequence>
<dbReference type="EMBL" id="BDFD01000017">
    <property type="protein sequence ID" value="GAV20909.1"/>
    <property type="molecule type" value="Genomic_DNA"/>
</dbReference>
<gene>
    <name evidence="1" type="ORF">MMIC_P1885</name>
</gene>
<comment type="caution">
    <text evidence="1">The sequence shown here is derived from an EMBL/GenBank/DDBJ whole genome shotgun (WGS) entry which is preliminary data.</text>
</comment>
<reference evidence="1 2" key="1">
    <citation type="journal article" date="2017" name="Arch. Microbiol.">
        <title>Mariprofundus micogutta sp. nov., a novel iron-oxidizing zetaproteobacterium isolated from a deep-sea hydrothermal field at the Bayonnaise knoll of the Izu-Ogasawara arc, and a description of Mariprofundales ord. nov. and Zetaproteobacteria classis nov.</title>
        <authorList>
            <person name="Makita H."/>
            <person name="Tanaka E."/>
            <person name="Mitsunobu S."/>
            <person name="Miyazaki M."/>
            <person name="Nunoura T."/>
            <person name="Uematsu K."/>
            <person name="Takaki Y."/>
            <person name="Nishi S."/>
            <person name="Shimamura S."/>
            <person name="Takai K."/>
        </authorList>
    </citation>
    <scope>NUCLEOTIDE SEQUENCE [LARGE SCALE GENOMIC DNA]</scope>
    <source>
        <strain evidence="1 2">ET2</strain>
    </source>
</reference>
<protein>
    <submittedName>
        <fullName evidence="1">Uncharacterized protein</fullName>
    </submittedName>
</protein>